<dbReference type="EMBL" id="PQLX01000001">
    <property type="protein sequence ID" value="POU68257.1"/>
    <property type="molecule type" value="Genomic_DNA"/>
</dbReference>
<dbReference type="GO" id="GO:0016020">
    <property type="term" value="C:membrane"/>
    <property type="evidence" value="ECO:0007669"/>
    <property type="project" value="InterPro"/>
</dbReference>
<evidence type="ECO:0000256" key="1">
    <source>
        <dbReference type="SAM" id="Phobius"/>
    </source>
</evidence>
<feature type="transmembrane region" description="Helical" evidence="1">
    <location>
        <begin position="54"/>
        <end position="77"/>
    </location>
</feature>
<dbReference type="OrthoDB" id="6587015at2"/>
<evidence type="ECO:0000313" key="2">
    <source>
        <dbReference type="EMBL" id="POU68257.1"/>
    </source>
</evidence>
<keyword evidence="1" id="KW-1133">Transmembrane helix</keyword>
<reference evidence="2 3" key="1">
    <citation type="submission" date="2018-01" db="EMBL/GenBank/DDBJ databases">
        <title>Complete genome sequences of 14 Citrobacter spp. isolated from plant in Canada.</title>
        <authorList>
            <person name="Bhandare S.G."/>
            <person name="Colavecchio A."/>
            <person name="Jeukens J."/>
            <person name="Emond-Rheault J.-G."/>
            <person name="Freschi L."/>
            <person name="Hamel J."/>
            <person name="Kukavica-Ibrulj I."/>
            <person name="Levesque R."/>
            <person name="Goodridge L."/>
        </authorList>
    </citation>
    <scope>NUCLEOTIDE SEQUENCE [LARGE SCALE GENOMIC DNA]</scope>
    <source>
        <strain evidence="2 3">S1285</strain>
    </source>
</reference>
<protein>
    <submittedName>
        <fullName evidence="2">DUF2542 domain-containing protein</fullName>
    </submittedName>
</protein>
<dbReference type="RefSeq" id="WP_103775172.1">
    <property type="nucleotide sequence ID" value="NZ_PQLX01000001.1"/>
</dbReference>
<feature type="transmembrane region" description="Helical" evidence="1">
    <location>
        <begin position="6"/>
        <end position="24"/>
    </location>
</feature>
<keyword evidence="1" id="KW-0472">Membrane</keyword>
<dbReference type="AlphaFoldDB" id="A0A2S4S322"/>
<gene>
    <name evidence="2" type="ORF">C3430_04060</name>
</gene>
<proteinExistence type="predicted"/>
<comment type="caution">
    <text evidence="2">The sequence shown here is derived from an EMBL/GenBank/DDBJ whole genome shotgun (WGS) entry which is preliminary data.</text>
</comment>
<dbReference type="Proteomes" id="UP000237003">
    <property type="component" value="Unassembled WGS sequence"/>
</dbReference>
<keyword evidence="1" id="KW-0812">Transmembrane</keyword>
<organism evidence="2 3">
    <name type="scientific">Citrobacter amalonaticus</name>
    <dbReference type="NCBI Taxonomy" id="35703"/>
    <lineage>
        <taxon>Bacteria</taxon>
        <taxon>Pseudomonadati</taxon>
        <taxon>Pseudomonadota</taxon>
        <taxon>Gammaproteobacteria</taxon>
        <taxon>Enterobacterales</taxon>
        <taxon>Enterobacteriaceae</taxon>
        <taxon>Citrobacter</taxon>
    </lineage>
</organism>
<dbReference type="InterPro" id="IPR020155">
    <property type="entry name" value="Uncharacterised_YeiS"/>
</dbReference>
<name>A0A2S4S322_CITAM</name>
<dbReference type="Pfam" id="PF10808">
    <property type="entry name" value="DUF2542"/>
    <property type="match status" value="1"/>
</dbReference>
<evidence type="ECO:0000313" key="3">
    <source>
        <dbReference type="Proteomes" id="UP000237003"/>
    </source>
</evidence>
<accession>A0A2S4S322</accession>
<sequence>MNDKTIFIAIGVLMIVAWTFREGMKALRSGTVEKTVKGAKEPLIISRTTQANLYWSYVITWFGVSVGTLLAGIWLVFIK</sequence>